<dbReference type="EMBL" id="CAJNJA010035753">
    <property type="protein sequence ID" value="CAE7710922.1"/>
    <property type="molecule type" value="Genomic_DNA"/>
</dbReference>
<reference evidence="1" key="1">
    <citation type="submission" date="2021-02" db="EMBL/GenBank/DDBJ databases">
        <authorList>
            <person name="Dougan E. K."/>
            <person name="Rhodes N."/>
            <person name="Thang M."/>
            <person name="Chan C."/>
        </authorList>
    </citation>
    <scope>NUCLEOTIDE SEQUENCE</scope>
</reference>
<dbReference type="AlphaFoldDB" id="A0A812X274"/>
<dbReference type="SUPFAM" id="SSF52540">
    <property type="entry name" value="P-loop containing nucleoside triphosphate hydrolases"/>
    <property type="match status" value="1"/>
</dbReference>
<keyword evidence="2" id="KW-1185">Reference proteome</keyword>
<accession>A0A812X274</accession>
<comment type="caution">
    <text evidence="1">The sequence shown here is derived from an EMBL/GenBank/DDBJ whole genome shotgun (WGS) entry which is preliminary data.</text>
</comment>
<dbReference type="InterPro" id="IPR027417">
    <property type="entry name" value="P-loop_NTPase"/>
</dbReference>
<dbReference type="Gene3D" id="3.40.50.300">
    <property type="entry name" value="P-loop containing nucleotide triphosphate hydrolases"/>
    <property type="match status" value="1"/>
</dbReference>
<name>A0A812X274_9DINO</name>
<gene>
    <name evidence="1" type="ORF">SNEC2469_LOCUS20516</name>
</gene>
<proteinExistence type="predicted"/>
<organism evidence="1 2">
    <name type="scientific">Symbiodinium necroappetens</name>
    <dbReference type="NCBI Taxonomy" id="1628268"/>
    <lineage>
        <taxon>Eukaryota</taxon>
        <taxon>Sar</taxon>
        <taxon>Alveolata</taxon>
        <taxon>Dinophyceae</taxon>
        <taxon>Suessiales</taxon>
        <taxon>Symbiodiniaceae</taxon>
        <taxon>Symbiodinium</taxon>
    </lineage>
</organism>
<sequence>MAASHAPISANACCTFQDLANMQVLNVALGYCNGASLTSLRQASPGLAEAVPSSSLLWQDLLRGSSVVLQGKAPSMLKAQRLGVLSERCRVRDRGVEADAPSSTAISKQSRYRLIVTGARGSGISTLVRLLSRRNYEQTDASKDMSVYSFAAELENVLLPVSVVDKRSTVRGTPLSAALYSGHTAALFVFDAGRMEDSLPKAAWCIEELRQTVGPKKFRLMPKLLVCHKADLMAAEGPMDADARAACLPAMCQALQATYGMDLVFTSRDDPPSAELAFALAAERWPEEDPDVESRTFPVGSSFNQTQLRPTRTIVRRNTVVNINPRTRRPEDLFDELLARVPVAE</sequence>
<dbReference type="Proteomes" id="UP000601435">
    <property type="component" value="Unassembled WGS sequence"/>
</dbReference>
<dbReference type="CDD" id="cd00882">
    <property type="entry name" value="Ras_like_GTPase"/>
    <property type="match status" value="1"/>
</dbReference>
<dbReference type="OrthoDB" id="412454at2759"/>
<evidence type="ECO:0000313" key="1">
    <source>
        <dbReference type="EMBL" id="CAE7710922.1"/>
    </source>
</evidence>
<evidence type="ECO:0000313" key="2">
    <source>
        <dbReference type="Proteomes" id="UP000601435"/>
    </source>
</evidence>
<protein>
    <submittedName>
        <fullName evidence="1">Uncharacterized protein</fullName>
    </submittedName>
</protein>